<evidence type="ECO:0000256" key="5">
    <source>
        <dbReference type="SAM" id="SignalP"/>
    </source>
</evidence>
<keyword evidence="7" id="KW-0645">Protease</keyword>
<evidence type="ECO:0000256" key="2">
    <source>
        <dbReference type="ARBA" id="ARBA00022801"/>
    </source>
</evidence>
<dbReference type="InParanoid" id="B8MQE0"/>
<evidence type="ECO:0000256" key="3">
    <source>
        <dbReference type="PIRSR" id="PIRSR601461-1"/>
    </source>
</evidence>
<proteinExistence type="inferred from homology"/>
<organism evidence="7 8">
    <name type="scientific">Talaromyces stipitatus (strain ATCC 10500 / CBS 375.48 / QM 6759 / NRRL 1006)</name>
    <name type="common">Penicillium stipitatum</name>
    <dbReference type="NCBI Taxonomy" id="441959"/>
    <lineage>
        <taxon>Eukaryota</taxon>
        <taxon>Fungi</taxon>
        <taxon>Dikarya</taxon>
        <taxon>Ascomycota</taxon>
        <taxon>Pezizomycotina</taxon>
        <taxon>Eurotiomycetes</taxon>
        <taxon>Eurotiomycetidae</taxon>
        <taxon>Eurotiales</taxon>
        <taxon>Trichocomaceae</taxon>
        <taxon>Talaromyces</taxon>
        <taxon>Talaromyces sect. Talaromyces</taxon>
    </lineage>
</organism>
<dbReference type="GO" id="GO:0000324">
    <property type="term" value="C:fungal-type vacuole"/>
    <property type="evidence" value="ECO:0007669"/>
    <property type="project" value="TreeGrafter"/>
</dbReference>
<dbReference type="Pfam" id="PF00026">
    <property type="entry name" value="Asp"/>
    <property type="match status" value="1"/>
</dbReference>
<dbReference type="CDD" id="cd05471">
    <property type="entry name" value="pepsin_like"/>
    <property type="match status" value="1"/>
</dbReference>
<dbReference type="RefSeq" id="XP_002487453.1">
    <property type="nucleotide sequence ID" value="XM_002487408.1"/>
</dbReference>
<dbReference type="OMA" id="PRFGIYY"/>
<dbReference type="GeneID" id="8106433"/>
<feature type="active site" evidence="3">
    <location>
        <position position="251"/>
    </location>
</feature>
<dbReference type="Proteomes" id="UP000001745">
    <property type="component" value="Unassembled WGS sequence"/>
</dbReference>
<dbReference type="PROSITE" id="PS51767">
    <property type="entry name" value="PEPTIDASE_A1"/>
    <property type="match status" value="1"/>
</dbReference>
<dbReference type="eggNOG" id="KOG1339">
    <property type="taxonomic scope" value="Eukaryota"/>
</dbReference>
<dbReference type="VEuPathDB" id="FungiDB:TSTA_058310"/>
<dbReference type="OrthoDB" id="771136at2759"/>
<keyword evidence="5" id="KW-0732">Signal</keyword>
<keyword evidence="8" id="KW-1185">Reference proteome</keyword>
<dbReference type="AlphaFoldDB" id="B8MQE0"/>
<gene>
    <name evidence="7" type="ORF">TSTA_058310</name>
</gene>
<dbReference type="SUPFAM" id="SSF50630">
    <property type="entry name" value="Acid proteases"/>
    <property type="match status" value="1"/>
</dbReference>
<dbReference type="GO" id="GO:0006508">
    <property type="term" value="P:proteolysis"/>
    <property type="evidence" value="ECO:0007669"/>
    <property type="project" value="UniProtKB-KW"/>
</dbReference>
<evidence type="ECO:0000256" key="4">
    <source>
        <dbReference type="PIRSR" id="PIRSR601461-2"/>
    </source>
</evidence>
<evidence type="ECO:0000259" key="6">
    <source>
        <dbReference type="PROSITE" id="PS51767"/>
    </source>
</evidence>
<dbReference type="EMBL" id="EQ962659">
    <property type="protein sequence ID" value="EED13342.1"/>
    <property type="molecule type" value="Genomic_DNA"/>
</dbReference>
<feature type="active site" evidence="3">
    <location>
        <position position="50"/>
    </location>
</feature>
<evidence type="ECO:0000256" key="1">
    <source>
        <dbReference type="ARBA" id="ARBA00007447"/>
    </source>
</evidence>
<accession>B8MQE0</accession>
<dbReference type="STRING" id="441959.B8MQE0"/>
<dbReference type="GO" id="GO:0004190">
    <property type="term" value="F:aspartic-type endopeptidase activity"/>
    <property type="evidence" value="ECO:0007669"/>
    <property type="project" value="InterPro"/>
</dbReference>
<feature type="signal peptide" evidence="5">
    <location>
        <begin position="1"/>
        <end position="18"/>
    </location>
</feature>
<name>B8MQE0_TALSN</name>
<keyword evidence="4" id="KW-1015">Disulfide bond</keyword>
<dbReference type="PhylomeDB" id="B8MQE0"/>
<dbReference type="HOGENOM" id="CLU_062498_0_0_1"/>
<dbReference type="InterPro" id="IPR034164">
    <property type="entry name" value="Pepsin-like_dom"/>
</dbReference>
<feature type="disulfide bond" evidence="4">
    <location>
        <begin position="286"/>
        <end position="326"/>
    </location>
</feature>
<dbReference type="InterPro" id="IPR033121">
    <property type="entry name" value="PEPTIDASE_A1"/>
</dbReference>
<dbReference type="PANTHER" id="PTHR47966">
    <property type="entry name" value="BETA-SITE APP-CLEAVING ENZYME, ISOFORM A-RELATED"/>
    <property type="match status" value="1"/>
</dbReference>
<dbReference type="PRINTS" id="PR00792">
    <property type="entry name" value="PEPSIN"/>
</dbReference>
<dbReference type="InterPro" id="IPR001461">
    <property type="entry name" value="Aspartic_peptidase_A1"/>
</dbReference>
<feature type="domain" description="Peptidase A1" evidence="6">
    <location>
        <begin position="32"/>
        <end position="369"/>
    </location>
</feature>
<dbReference type="InterPro" id="IPR021109">
    <property type="entry name" value="Peptidase_aspartic_dom_sf"/>
</dbReference>
<evidence type="ECO:0000313" key="8">
    <source>
        <dbReference type="Proteomes" id="UP000001745"/>
    </source>
</evidence>
<dbReference type="Gene3D" id="2.40.70.10">
    <property type="entry name" value="Acid Proteases"/>
    <property type="match status" value="2"/>
</dbReference>
<evidence type="ECO:0000313" key="7">
    <source>
        <dbReference type="EMBL" id="EED13342.1"/>
    </source>
</evidence>
<dbReference type="PANTHER" id="PTHR47966:SF68">
    <property type="entry name" value="PEPTIDASE A1 DOMAIN-CONTAINING PROTEIN"/>
    <property type="match status" value="1"/>
</dbReference>
<sequence length="379" mass="41569">MTLSSLLLASVFSSACLASVWDFDISVRNTYRTIQWDLGAPGTPYNLLFDTGSATLWVLDGNCTDKCPNISGLPRTTYNLTSTGEAFYNTTDTIDYDGGEVSGYLVSDIAGIPGTDVSFRQKFASITSSTWAGLGADGFLGLASSSIAFTNTTAPFENAMQLGLLDQPRFAIYQGTALPTVANQSPENDGVLTMGGSHEDLYADGEVQFFPVETPFEVYKAKFLGLSGSNHFPGQNEQHNSLNWAGDMVFDTGSDLIEMPESQIEAVYNMTPWTYNQLMSGYRPLCSDFNSTWSLSFTFGSDDDHKTFTVTGDQLATPGYVDDDHCFPPFNPWGSNNIILGARWMSNFYSVFDFGSFDPSNYDLRIGFAPLKKEYQPKI</sequence>
<comment type="similarity">
    <text evidence="1">Belongs to the peptidase A1 family.</text>
</comment>
<protein>
    <submittedName>
        <fullName evidence="7">Aspartyl protease, putative</fullName>
    </submittedName>
</protein>
<dbReference type="MEROPS" id="A01.081"/>
<keyword evidence="2" id="KW-0378">Hydrolase</keyword>
<reference evidence="8" key="1">
    <citation type="journal article" date="2015" name="Genome Announc.">
        <title>Genome sequence of the AIDS-associated pathogen Penicillium marneffei (ATCC18224) and its near taxonomic relative Talaromyces stipitatus (ATCC10500).</title>
        <authorList>
            <person name="Nierman W.C."/>
            <person name="Fedorova-Abrams N.D."/>
            <person name="Andrianopoulos A."/>
        </authorList>
    </citation>
    <scope>NUCLEOTIDE SEQUENCE [LARGE SCALE GENOMIC DNA]</scope>
    <source>
        <strain evidence="8">ATCC 10500 / CBS 375.48 / QM 6759 / NRRL 1006</strain>
    </source>
</reference>
<feature type="chain" id="PRO_5002875297" evidence="5">
    <location>
        <begin position="19"/>
        <end position="379"/>
    </location>
</feature>